<name>A0AAD8Y340_9STRA</name>
<feature type="compositionally biased region" description="Gly residues" evidence="1">
    <location>
        <begin position="483"/>
        <end position="493"/>
    </location>
</feature>
<feature type="compositionally biased region" description="Low complexity" evidence="1">
    <location>
        <begin position="10"/>
        <end position="19"/>
    </location>
</feature>
<feature type="compositionally biased region" description="Basic and acidic residues" evidence="1">
    <location>
        <begin position="1054"/>
        <end position="1079"/>
    </location>
</feature>
<feature type="region of interest" description="Disordered" evidence="1">
    <location>
        <begin position="1054"/>
        <end position="1156"/>
    </location>
</feature>
<sequence length="1156" mass="127292">MSSELRKSLESIQSLLSQSANTSPMTATSLSSRLYQPNNHNSHSQPYHSTSDNHHNNNSSSNDFMALHSPSLSTVNNTDGGMLLSPSTPATQATLPSGMPGGSRFESAAGLEERYGGGGGRYNGGGRGDNNGRASNNSSRHSVQHQHHPSSSRSSNTAAVEQYDSERSSSICNFSNTTPYQISTAASSSAFSSGGGVGSHHHQGGGAVIGSPLSAFSAVGGKKVSSFGLNDHQKKKKSSVGGYSGLDRSSHGGGGRETMMSLLVSPPSARMVDDGTVATSTSATVVNSASAAMATPKDNDTRRYNDHGDAVVNRNPNAKDPTPYHYRGNPPAKDYSVRSSQQYHHHQQQQPHHNHGHGRSQQQQREEYHHSSNTSASTSSSSRSIDPPAKSPFGTVIPASSSSSSGSHYRSHQQQHYHNQSSTPNHHHSHPITELSIIEEDENNNFGNNILNHSHTSTVTGFTLPRTPVLRDIQNNTSTHSGGRSGATAGGGSVAFATHNNLSTPGATSTKSSFLGGGPTTPSTDKLLRRPSLAMRDSFQQLATQTAHQLEDIWDIVGIVPEERASQLADLVDRIAAICHEKVDQEEQLADQFRKEIAQARFEWEESCAVLRIEDEEDPLVKMKRDPSVNGAAGVSLQSEYEVMMGRLEVVRGRMEVAMEDIGESQRRIYEAYAALNGWSVEEARGSGGEMEAWKDIKTNLTEEQRELFRSKAVEYEESVSSRTQAVVSLLVDCQNLIRELEIVPSGCEGEEESEGYIEVGQNEDDVKIMNSLKSIDRSDGDDGRPRSQGKSTDSYTITSVFESSSCIGIGKDALDRLTSRIAELNGEKRRRRNKLGEMGAAIASLWSMLRVPSAEQHAFTKSIRGLGMDTLDKGERELSRLHELKAVMIGKLIREQRQTIEELWERTNASDGEKASFDRYFYVNDEDKLTDVLLAKHEEYAGALNAKLEKMQPVLDLIGRRESIIEERVELEMLQKDPDRLKGRNASKQLMKEEKMMRRVQKELPKITQHLEKKLKEWYVMNKPSQTDDDDVRDEDLGHFMYKGHPYLRTMKTQEHEWMTRKERGEQERQRKRQEERSSGSAFGSTYSKLPGKKWNPPPGDRPRSASNMRPGSRGLRPGDVNRVNRPGEKSIKPGMASKSSGYGARAASAPRPRF</sequence>
<feature type="region of interest" description="Disordered" evidence="1">
    <location>
        <begin position="187"/>
        <end position="206"/>
    </location>
</feature>
<reference evidence="2" key="1">
    <citation type="submission" date="2023-06" db="EMBL/GenBank/DDBJ databases">
        <title>Survivors Of The Sea: Transcriptome response of Skeletonema marinoi to long-term dormancy.</title>
        <authorList>
            <person name="Pinder M.I.M."/>
            <person name="Kourtchenko O."/>
            <person name="Robertson E.K."/>
            <person name="Larsson T."/>
            <person name="Maumus F."/>
            <person name="Osuna-Cruz C.M."/>
            <person name="Vancaester E."/>
            <person name="Stenow R."/>
            <person name="Vandepoele K."/>
            <person name="Ploug H."/>
            <person name="Bruchert V."/>
            <person name="Godhe A."/>
            <person name="Topel M."/>
        </authorList>
    </citation>
    <scope>NUCLEOTIDE SEQUENCE</scope>
    <source>
        <strain evidence="2">R05AC</strain>
    </source>
</reference>
<dbReference type="Proteomes" id="UP001224775">
    <property type="component" value="Unassembled WGS sequence"/>
</dbReference>
<feature type="compositionally biased region" description="Basic and acidic residues" evidence="1">
    <location>
        <begin position="297"/>
        <end position="309"/>
    </location>
</feature>
<dbReference type="PANTHER" id="PTHR19321:SF41">
    <property type="entry name" value="FASCETTO-RELATED"/>
    <property type="match status" value="1"/>
</dbReference>
<evidence type="ECO:0000313" key="3">
    <source>
        <dbReference type="Proteomes" id="UP001224775"/>
    </source>
</evidence>
<dbReference type="InterPro" id="IPR007145">
    <property type="entry name" value="MAP65_Ase1_PRC1"/>
</dbReference>
<feature type="compositionally biased region" description="Polar residues" evidence="1">
    <location>
        <begin position="70"/>
        <end position="95"/>
    </location>
</feature>
<dbReference type="GO" id="GO:0008017">
    <property type="term" value="F:microtubule binding"/>
    <property type="evidence" value="ECO:0007669"/>
    <property type="project" value="InterPro"/>
</dbReference>
<feature type="compositionally biased region" description="Gly residues" evidence="1">
    <location>
        <begin position="116"/>
        <end position="129"/>
    </location>
</feature>
<dbReference type="PANTHER" id="PTHR19321">
    <property type="entry name" value="PROTEIN REGULATOR OF CYTOKINESIS 1 PRC1-RELATED"/>
    <property type="match status" value="1"/>
</dbReference>
<feature type="compositionally biased region" description="Gly residues" evidence="1">
    <location>
        <begin position="193"/>
        <end position="206"/>
    </location>
</feature>
<dbReference type="GO" id="GO:0000226">
    <property type="term" value="P:microtubule cytoskeleton organization"/>
    <property type="evidence" value="ECO:0007669"/>
    <property type="project" value="InterPro"/>
</dbReference>
<accession>A0AAD8Y340</accession>
<keyword evidence="3" id="KW-1185">Reference proteome</keyword>
<feature type="region of interest" description="Disordered" evidence="1">
    <location>
        <begin position="225"/>
        <end position="260"/>
    </location>
</feature>
<organism evidence="2 3">
    <name type="scientific">Skeletonema marinoi</name>
    <dbReference type="NCBI Taxonomy" id="267567"/>
    <lineage>
        <taxon>Eukaryota</taxon>
        <taxon>Sar</taxon>
        <taxon>Stramenopiles</taxon>
        <taxon>Ochrophyta</taxon>
        <taxon>Bacillariophyta</taxon>
        <taxon>Coscinodiscophyceae</taxon>
        <taxon>Thalassiosirophycidae</taxon>
        <taxon>Thalassiosirales</taxon>
        <taxon>Skeletonemataceae</taxon>
        <taxon>Skeletonema</taxon>
        <taxon>Skeletonema marinoi-dohrnii complex</taxon>
    </lineage>
</organism>
<feature type="compositionally biased region" description="Low complexity" evidence="1">
    <location>
        <begin position="131"/>
        <end position="141"/>
    </location>
</feature>
<dbReference type="AlphaFoldDB" id="A0AAD8Y340"/>
<feature type="compositionally biased region" description="Basic and acidic residues" evidence="1">
    <location>
        <begin position="775"/>
        <end position="786"/>
    </location>
</feature>
<gene>
    <name evidence="2" type="ORF">QTG54_010987</name>
</gene>
<proteinExistence type="predicted"/>
<feature type="compositionally biased region" description="Low complexity" evidence="1">
    <location>
        <begin position="371"/>
        <end position="384"/>
    </location>
</feature>
<feature type="compositionally biased region" description="Polar residues" evidence="1">
    <location>
        <begin position="499"/>
        <end position="513"/>
    </location>
</feature>
<dbReference type="Gene3D" id="1.20.58.1520">
    <property type="match status" value="1"/>
</dbReference>
<protein>
    <submittedName>
        <fullName evidence="2">Microtubule associated protein, MAP65/ASE1 family</fullName>
    </submittedName>
</protein>
<dbReference type="EMBL" id="JATAAI010000021">
    <property type="protein sequence ID" value="KAK1738318.1"/>
    <property type="molecule type" value="Genomic_DNA"/>
</dbReference>
<evidence type="ECO:0000313" key="2">
    <source>
        <dbReference type="EMBL" id="KAK1738318.1"/>
    </source>
</evidence>
<feature type="region of interest" description="Disordered" evidence="1">
    <location>
        <begin position="1"/>
        <end position="172"/>
    </location>
</feature>
<feature type="compositionally biased region" description="Basic residues" evidence="1">
    <location>
        <begin position="343"/>
        <end position="358"/>
    </location>
</feature>
<dbReference type="GO" id="GO:0005819">
    <property type="term" value="C:spindle"/>
    <property type="evidence" value="ECO:0007669"/>
    <property type="project" value="TreeGrafter"/>
</dbReference>
<feature type="compositionally biased region" description="Polar residues" evidence="1">
    <location>
        <begin position="20"/>
        <end position="47"/>
    </location>
</feature>
<feature type="region of interest" description="Disordered" evidence="1">
    <location>
        <begin position="775"/>
        <end position="795"/>
    </location>
</feature>
<comment type="caution">
    <text evidence="2">The sequence shown here is derived from an EMBL/GenBank/DDBJ whole genome shotgun (WGS) entry which is preliminary data.</text>
</comment>
<feature type="region of interest" description="Disordered" evidence="1">
    <location>
        <begin position="473"/>
        <end position="526"/>
    </location>
</feature>
<dbReference type="GO" id="GO:0005737">
    <property type="term" value="C:cytoplasm"/>
    <property type="evidence" value="ECO:0007669"/>
    <property type="project" value="TreeGrafter"/>
</dbReference>
<dbReference type="Pfam" id="PF03999">
    <property type="entry name" value="MAP65_ASE1"/>
    <property type="match status" value="1"/>
</dbReference>
<feature type="region of interest" description="Disordered" evidence="1">
    <location>
        <begin position="289"/>
        <end position="431"/>
    </location>
</feature>
<evidence type="ECO:0000256" key="1">
    <source>
        <dbReference type="SAM" id="MobiDB-lite"/>
    </source>
</evidence>